<evidence type="ECO:0008006" key="4">
    <source>
        <dbReference type="Google" id="ProtNLM"/>
    </source>
</evidence>
<keyword evidence="1" id="KW-0812">Transmembrane</keyword>
<dbReference type="EMBL" id="CP015079">
    <property type="protein sequence ID" value="ANH39965.1"/>
    <property type="molecule type" value="Genomic_DNA"/>
</dbReference>
<accession>A0A1A9GR75</accession>
<organism evidence="2 3">
    <name type="scientific">Nocardioides dokdonensis FR1436</name>
    <dbReference type="NCBI Taxonomy" id="1300347"/>
    <lineage>
        <taxon>Bacteria</taxon>
        <taxon>Bacillati</taxon>
        <taxon>Actinomycetota</taxon>
        <taxon>Actinomycetes</taxon>
        <taxon>Propionibacteriales</taxon>
        <taxon>Nocardioidaceae</taxon>
        <taxon>Nocardioides</taxon>
    </lineage>
</organism>
<feature type="transmembrane region" description="Helical" evidence="1">
    <location>
        <begin position="6"/>
        <end position="25"/>
    </location>
</feature>
<keyword evidence="1" id="KW-1133">Transmembrane helix</keyword>
<name>A0A1A9GR75_9ACTN</name>
<gene>
    <name evidence="2" type="ORF">I601_3559</name>
</gene>
<sequence length="152" mass="16610">MNEAGYALLGVAIGAVIPALAALYANHAEGKQAAADRQDARDARLFDHRREAYEQFIRVTRNTLDWAWHEEQGIGNAPPFDYDSLDPVLARESDVLMYGTPETAAKAREVFTTLNGYAGGKRSNDNYKAVEAAIRAFTEAARRDLGVPSVAP</sequence>
<evidence type="ECO:0000313" key="2">
    <source>
        <dbReference type="EMBL" id="ANH39965.1"/>
    </source>
</evidence>
<keyword evidence="1" id="KW-0472">Membrane</keyword>
<evidence type="ECO:0000256" key="1">
    <source>
        <dbReference type="SAM" id="Phobius"/>
    </source>
</evidence>
<dbReference type="AlphaFoldDB" id="A0A1A9GR75"/>
<dbReference type="OrthoDB" id="9992600at2"/>
<proteinExistence type="predicted"/>
<dbReference type="Proteomes" id="UP000077868">
    <property type="component" value="Chromosome"/>
</dbReference>
<dbReference type="PATRIC" id="fig|1300347.3.peg.3569"/>
<dbReference type="RefSeq" id="WP_068112622.1">
    <property type="nucleotide sequence ID" value="NZ_CP015079.1"/>
</dbReference>
<protein>
    <recommendedName>
        <fullName evidence="4">DUF4129 domain-containing protein</fullName>
    </recommendedName>
</protein>
<dbReference type="KEGG" id="ndk:I601_3559"/>
<keyword evidence="3" id="KW-1185">Reference proteome</keyword>
<evidence type="ECO:0000313" key="3">
    <source>
        <dbReference type="Proteomes" id="UP000077868"/>
    </source>
</evidence>
<reference evidence="2 3" key="1">
    <citation type="submission" date="2016-03" db="EMBL/GenBank/DDBJ databases">
        <title>Complete genome sequence of a soil Actinobacterium, Nocardioides dokdonensis FR1436.</title>
        <authorList>
            <person name="Kwon S.-K."/>
            <person name="Kim K."/>
            <person name="Kim J.F."/>
        </authorList>
    </citation>
    <scope>NUCLEOTIDE SEQUENCE [LARGE SCALE GENOMIC DNA]</scope>
    <source>
        <strain evidence="2 3">FR1436</strain>
    </source>
</reference>